<gene>
    <name evidence="1" type="ORF">MM415B00342_0052</name>
</gene>
<dbReference type="EMBL" id="MT141557">
    <property type="protein sequence ID" value="QJA66590.1"/>
    <property type="molecule type" value="Genomic_DNA"/>
</dbReference>
<dbReference type="AlphaFoldDB" id="A0A6M3J9Q4"/>
<accession>A0A6M3J9Q4</accession>
<sequence>MRQELEDKLFSEFPEFFKSKDNHEISLMGFGFCCEDGWYDLIHKLCTDLKATLDDQDFQVIQVKEKFGGLRFYVGPVPRNIRDLIRKAEMESYRTCERCGNKGSMTIKRGYYQVLCEDCRVKAHARKIKNQFVCFPE</sequence>
<protein>
    <submittedName>
        <fullName evidence="1">Uncharacterized protein</fullName>
    </submittedName>
</protein>
<proteinExistence type="predicted"/>
<name>A0A6M3J9Q4_9ZZZZ</name>
<organism evidence="1">
    <name type="scientific">viral metagenome</name>
    <dbReference type="NCBI Taxonomy" id="1070528"/>
    <lineage>
        <taxon>unclassified sequences</taxon>
        <taxon>metagenomes</taxon>
        <taxon>organismal metagenomes</taxon>
    </lineage>
</organism>
<reference evidence="1" key="1">
    <citation type="submission" date="2020-03" db="EMBL/GenBank/DDBJ databases">
        <title>The deep terrestrial virosphere.</title>
        <authorList>
            <person name="Holmfeldt K."/>
            <person name="Nilsson E."/>
            <person name="Simone D."/>
            <person name="Lopez-Fernandez M."/>
            <person name="Wu X."/>
            <person name="de Brujin I."/>
            <person name="Lundin D."/>
            <person name="Andersson A."/>
            <person name="Bertilsson S."/>
            <person name="Dopson M."/>
        </authorList>
    </citation>
    <scope>NUCLEOTIDE SEQUENCE</scope>
    <source>
        <strain evidence="1">MM415B00342</strain>
    </source>
</reference>
<evidence type="ECO:0000313" key="1">
    <source>
        <dbReference type="EMBL" id="QJA66590.1"/>
    </source>
</evidence>